<evidence type="ECO:0000256" key="1">
    <source>
        <dbReference type="SAM" id="Phobius"/>
    </source>
</evidence>
<dbReference type="Pfam" id="PF01755">
    <property type="entry name" value="Glyco_transf_25"/>
    <property type="match status" value="1"/>
</dbReference>
<evidence type="ECO:0000259" key="2">
    <source>
        <dbReference type="Pfam" id="PF01755"/>
    </source>
</evidence>
<keyword evidence="1" id="KW-1133">Transmembrane helix</keyword>
<protein>
    <recommendedName>
        <fullName evidence="2">Glycosyl transferase family 25 domain-containing protein</fullName>
    </recommendedName>
</protein>
<dbReference type="InterPro" id="IPR002654">
    <property type="entry name" value="Glyco_trans_25"/>
</dbReference>
<feature type="domain" description="Glycosyl transferase family 25" evidence="2">
    <location>
        <begin position="5"/>
        <end position="201"/>
    </location>
</feature>
<sequence length="276" mass="31723">MEENIHFYCINLKNRTDRWNTFSSQPAIVEIKQKYKFERFDAYPGSTIDIKNDNRISLRTKRNIKEGSRRDHEDLNTAGGVGCYLSHVELWKKIADGKEPYAIIFEDDTKLPDDFLNIFEKCLSDQNLLPETPDVWTFSYGWEFYYKTKGKKAPQDIQANHRGPWVFNTCPGGLNGYFITKEGAKKLIANALPIDMHVDLYICLCSELKKITCVSHKNLILRLLVESEKSDIQLPSECLICDIPTNYRSHGILSVNVPLLVIGVFTLLVLSQLGRR</sequence>
<organism evidence="3">
    <name type="scientific">viral metagenome</name>
    <dbReference type="NCBI Taxonomy" id="1070528"/>
    <lineage>
        <taxon>unclassified sequences</taxon>
        <taxon>metagenomes</taxon>
        <taxon>organismal metagenomes</taxon>
    </lineage>
</organism>
<evidence type="ECO:0000313" key="3">
    <source>
        <dbReference type="EMBL" id="QHU09524.1"/>
    </source>
</evidence>
<proteinExistence type="predicted"/>
<accession>A0A6C0K0F2</accession>
<dbReference type="AlphaFoldDB" id="A0A6C0K0F2"/>
<dbReference type="EMBL" id="MN740738">
    <property type="protein sequence ID" value="QHU09524.1"/>
    <property type="molecule type" value="Genomic_DNA"/>
</dbReference>
<keyword evidence="1" id="KW-0472">Membrane</keyword>
<reference evidence="3" key="1">
    <citation type="journal article" date="2020" name="Nature">
        <title>Giant virus diversity and host interactions through global metagenomics.</title>
        <authorList>
            <person name="Schulz F."/>
            <person name="Roux S."/>
            <person name="Paez-Espino D."/>
            <person name="Jungbluth S."/>
            <person name="Walsh D.A."/>
            <person name="Denef V.J."/>
            <person name="McMahon K.D."/>
            <person name="Konstantinidis K.T."/>
            <person name="Eloe-Fadrosh E.A."/>
            <person name="Kyrpides N.C."/>
            <person name="Woyke T."/>
        </authorList>
    </citation>
    <scope>NUCLEOTIDE SEQUENCE</scope>
    <source>
        <strain evidence="3">GVMAG-S-1101164-105</strain>
    </source>
</reference>
<feature type="transmembrane region" description="Helical" evidence="1">
    <location>
        <begin position="251"/>
        <end position="270"/>
    </location>
</feature>
<name>A0A6C0K0F2_9ZZZZ</name>
<dbReference type="CDD" id="cd06532">
    <property type="entry name" value="Glyco_transf_25"/>
    <property type="match status" value="1"/>
</dbReference>
<keyword evidence="1" id="KW-0812">Transmembrane</keyword>